<dbReference type="GO" id="GO:0046872">
    <property type="term" value="F:metal ion binding"/>
    <property type="evidence" value="ECO:0007669"/>
    <property type="project" value="UniProtKB-KW"/>
</dbReference>
<keyword evidence="12" id="KW-0249">Electron transport</keyword>
<dbReference type="GO" id="GO:0016020">
    <property type="term" value="C:membrane"/>
    <property type="evidence" value="ECO:0007669"/>
    <property type="project" value="UniProtKB-SubCell"/>
</dbReference>
<reference evidence="17 18" key="1">
    <citation type="submission" date="2019-12" db="EMBL/GenBank/DDBJ databases">
        <title>Genomic-based taxomic classification of the family Erythrobacteraceae.</title>
        <authorList>
            <person name="Xu L."/>
        </authorList>
    </citation>
    <scope>NUCLEOTIDE SEQUENCE [LARGE SCALE GENOMIC DNA]</scope>
    <source>
        <strain evidence="17 18">M0322</strain>
    </source>
</reference>
<dbReference type="RefSeq" id="WP_160771489.1">
    <property type="nucleotide sequence ID" value="NZ_WTYV01000002.1"/>
</dbReference>
<evidence type="ECO:0000256" key="4">
    <source>
        <dbReference type="ARBA" id="ARBA00005163"/>
    </source>
</evidence>
<organism evidence="17 18">
    <name type="scientific">Alteraurantiacibacter buctensis</name>
    <dbReference type="NCBI Taxonomy" id="1503981"/>
    <lineage>
        <taxon>Bacteria</taxon>
        <taxon>Pseudomonadati</taxon>
        <taxon>Pseudomonadota</taxon>
        <taxon>Alphaproteobacteria</taxon>
        <taxon>Sphingomonadales</taxon>
        <taxon>Erythrobacteraceae</taxon>
        <taxon>Alteraurantiacibacter</taxon>
    </lineage>
</organism>
<dbReference type="OrthoDB" id="9809280at2"/>
<protein>
    <recommendedName>
        <fullName evidence="6">Succinate dehydrogenase hydrophobic membrane anchor subunit</fullName>
    </recommendedName>
</protein>
<keyword evidence="8" id="KW-0816">Tricarboxylic acid cycle</keyword>
<dbReference type="SUPFAM" id="SSF81343">
    <property type="entry name" value="Fumarate reductase respiratory complex transmembrane subunits"/>
    <property type="match status" value="1"/>
</dbReference>
<keyword evidence="18" id="KW-1185">Reference proteome</keyword>
<evidence type="ECO:0000256" key="3">
    <source>
        <dbReference type="ARBA" id="ARBA00004141"/>
    </source>
</evidence>
<comment type="subunit">
    <text evidence="5">Part of an enzyme complex containing four subunits: a flavoprotein, an iron-sulfur protein, plus two membrane-anchoring proteins, SdhC and SdhD.</text>
</comment>
<feature type="transmembrane region" description="Helical" evidence="16">
    <location>
        <begin position="27"/>
        <end position="47"/>
    </location>
</feature>
<evidence type="ECO:0000313" key="18">
    <source>
        <dbReference type="Proteomes" id="UP000466966"/>
    </source>
</evidence>
<dbReference type="InterPro" id="IPR014312">
    <property type="entry name" value="Succ_DH_anchor"/>
</dbReference>
<evidence type="ECO:0000256" key="2">
    <source>
        <dbReference type="ARBA" id="ARBA00004050"/>
    </source>
</evidence>
<evidence type="ECO:0000256" key="14">
    <source>
        <dbReference type="ARBA" id="ARBA00023004"/>
    </source>
</evidence>
<evidence type="ECO:0000256" key="16">
    <source>
        <dbReference type="SAM" id="Phobius"/>
    </source>
</evidence>
<sequence>MGNGTRLGKVRGLGSARHGSGEWMRQHVLAAGNMLCSIFLAVSIIALPDLGYETVTAWLAKPFPATVAVLFVVTTLWHARLGLQVVIEDYVHVESNKFALLLVMDLLAATGATYGVISVIQLVTHQDTLTQEDVQQQLGQMMQQMQQMQMMGVPGGAPGGVQ</sequence>
<comment type="pathway">
    <text evidence="4">Carbohydrate metabolism; tricarboxylic acid cycle.</text>
</comment>
<keyword evidence="10 16" id="KW-0812">Transmembrane</keyword>
<dbReference type="InterPro" id="IPR034804">
    <property type="entry name" value="SQR/QFR_C/D"/>
</dbReference>
<evidence type="ECO:0000256" key="1">
    <source>
        <dbReference type="ARBA" id="ARBA00001971"/>
    </source>
</evidence>
<keyword evidence="9" id="KW-0349">Heme</keyword>
<evidence type="ECO:0000256" key="6">
    <source>
        <dbReference type="ARBA" id="ARBA00019425"/>
    </source>
</evidence>
<evidence type="ECO:0000256" key="10">
    <source>
        <dbReference type="ARBA" id="ARBA00022692"/>
    </source>
</evidence>
<dbReference type="CDD" id="cd03495">
    <property type="entry name" value="SQR_TypeC_SdhD_like"/>
    <property type="match status" value="1"/>
</dbReference>
<dbReference type="Pfam" id="PF01127">
    <property type="entry name" value="Sdh_cyt"/>
    <property type="match status" value="1"/>
</dbReference>
<keyword evidence="15 16" id="KW-0472">Membrane</keyword>
<dbReference type="GO" id="GO:0006099">
    <property type="term" value="P:tricarboxylic acid cycle"/>
    <property type="evidence" value="ECO:0007669"/>
    <property type="project" value="UniProtKB-UniPathway"/>
</dbReference>
<evidence type="ECO:0000256" key="7">
    <source>
        <dbReference type="ARBA" id="ARBA00022448"/>
    </source>
</evidence>
<dbReference type="GO" id="GO:0020037">
    <property type="term" value="F:heme binding"/>
    <property type="evidence" value="ECO:0007669"/>
    <property type="project" value="InterPro"/>
</dbReference>
<evidence type="ECO:0000256" key="11">
    <source>
        <dbReference type="ARBA" id="ARBA00022723"/>
    </source>
</evidence>
<keyword evidence="11" id="KW-0479">Metal-binding</keyword>
<comment type="function">
    <text evidence="2">Membrane-anchoring subunit of succinate dehydrogenase (SDH).</text>
</comment>
<evidence type="ECO:0000256" key="9">
    <source>
        <dbReference type="ARBA" id="ARBA00022617"/>
    </source>
</evidence>
<dbReference type="NCBIfam" id="TIGR02968">
    <property type="entry name" value="succ_dehyd_anc"/>
    <property type="match status" value="1"/>
</dbReference>
<evidence type="ECO:0000313" key="17">
    <source>
        <dbReference type="EMBL" id="MXO71588.1"/>
    </source>
</evidence>
<evidence type="ECO:0000256" key="12">
    <source>
        <dbReference type="ARBA" id="ARBA00022982"/>
    </source>
</evidence>
<proteinExistence type="predicted"/>
<dbReference type="AlphaFoldDB" id="A0A844YX80"/>
<comment type="subcellular location">
    <subcellularLocation>
        <location evidence="3">Membrane</location>
        <topology evidence="3">Multi-pass membrane protein</topology>
    </subcellularLocation>
</comment>
<evidence type="ECO:0000256" key="8">
    <source>
        <dbReference type="ARBA" id="ARBA00022532"/>
    </source>
</evidence>
<dbReference type="UniPathway" id="UPA00223"/>
<dbReference type="InterPro" id="IPR000701">
    <property type="entry name" value="SuccDH_FuR_B_TM-su"/>
</dbReference>
<gene>
    <name evidence="17" type="primary">sdhD</name>
    <name evidence="17" type="ORF">GRI99_08015</name>
</gene>
<dbReference type="EMBL" id="WTYV01000002">
    <property type="protein sequence ID" value="MXO71588.1"/>
    <property type="molecule type" value="Genomic_DNA"/>
</dbReference>
<keyword evidence="14" id="KW-0408">Iron</keyword>
<evidence type="ECO:0000256" key="15">
    <source>
        <dbReference type="ARBA" id="ARBA00023136"/>
    </source>
</evidence>
<name>A0A844YX80_9SPHN</name>
<evidence type="ECO:0000256" key="13">
    <source>
        <dbReference type="ARBA" id="ARBA00022989"/>
    </source>
</evidence>
<comment type="cofactor">
    <cofactor evidence="1">
        <name>heme</name>
        <dbReference type="ChEBI" id="CHEBI:30413"/>
    </cofactor>
</comment>
<keyword evidence="13 16" id="KW-1133">Transmembrane helix</keyword>
<keyword evidence="7" id="KW-0813">Transport</keyword>
<accession>A0A844YX80</accession>
<dbReference type="Proteomes" id="UP000466966">
    <property type="component" value="Unassembled WGS sequence"/>
</dbReference>
<dbReference type="Gene3D" id="1.20.1300.10">
    <property type="entry name" value="Fumarate reductase/succinate dehydrogenase, transmembrane subunit"/>
    <property type="match status" value="1"/>
</dbReference>
<evidence type="ECO:0000256" key="5">
    <source>
        <dbReference type="ARBA" id="ARBA00011558"/>
    </source>
</evidence>
<comment type="caution">
    <text evidence="17">The sequence shown here is derived from an EMBL/GenBank/DDBJ whole genome shotgun (WGS) entry which is preliminary data.</text>
</comment>
<feature type="transmembrane region" description="Helical" evidence="16">
    <location>
        <begin position="99"/>
        <end position="123"/>
    </location>
</feature>